<keyword evidence="2" id="KW-0784">Thiamine biosynthesis</keyword>
<evidence type="ECO:0000313" key="5">
    <source>
        <dbReference type="Proteomes" id="UP000317863"/>
    </source>
</evidence>
<dbReference type="SUPFAM" id="SSF51391">
    <property type="entry name" value="Thiamin phosphate synthase"/>
    <property type="match status" value="1"/>
</dbReference>
<comment type="pathway">
    <text evidence="1">Cofactor biosynthesis; thiamine diphosphate biosynthesis.</text>
</comment>
<dbReference type="InterPro" id="IPR013785">
    <property type="entry name" value="Aldolase_TIM"/>
</dbReference>
<dbReference type="PANTHER" id="PTHR20857">
    <property type="entry name" value="THIAMINE-PHOSPHATE PYROPHOSPHORYLASE"/>
    <property type="match status" value="1"/>
</dbReference>
<gene>
    <name evidence="4" type="ORF">EXD82_02610</name>
</gene>
<comment type="caution">
    <text evidence="4">The sequence shown here is derived from an EMBL/GenBank/DDBJ whole genome shotgun (WGS) entry which is preliminary data.</text>
</comment>
<dbReference type="PANTHER" id="PTHR20857:SF15">
    <property type="entry name" value="THIAMINE-PHOSPHATE SYNTHASE"/>
    <property type="match status" value="1"/>
</dbReference>
<dbReference type="OrthoDB" id="9802676at2"/>
<dbReference type="RefSeq" id="WP_142535359.1">
    <property type="nucleotide sequence ID" value="NZ_SGJB01000003.1"/>
</dbReference>
<evidence type="ECO:0000256" key="1">
    <source>
        <dbReference type="ARBA" id="ARBA00004948"/>
    </source>
</evidence>
<evidence type="ECO:0000313" key="4">
    <source>
        <dbReference type="EMBL" id="TQQ85307.1"/>
    </source>
</evidence>
<accession>A0A544QX65</accession>
<dbReference type="GO" id="GO:0004789">
    <property type="term" value="F:thiamine-phosphate diphosphorylase activity"/>
    <property type="evidence" value="ECO:0007669"/>
    <property type="project" value="TreeGrafter"/>
</dbReference>
<dbReference type="GO" id="GO:0009228">
    <property type="term" value="P:thiamine biosynthetic process"/>
    <property type="evidence" value="ECO:0007669"/>
    <property type="project" value="UniProtKB-KW"/>
</dbReference>
<organism evidence="4 5">
    <name type="scientific">Peptacetobacter hominis</name>
    <dbReference type="NCBI Taxonomy" id="2743610"/>
    <lineage>
        <taxon>Bacteria</taxon>
        <taxon>Bacillati</taxon>
        <taxon>Bacillota</taxon>
        <taxon>Clostridia</taxon>
        <taxon>Peptostreptococcales</taxon>
        <taxon>Peptostreptococcaceae</taxon>
        <taxon>Peptacetobacter</taxon>
    </lineage>
</organism>
<proteinExistence type="predicted"/>
<name>A0A544QX65_9FIRM</name>
<keyword evidence="5" id="KW-1185">Reference proteome</keyword>
<evidence type="ECO:0000256" key="2">
    <source>
        <dbReference type="ARBA" id="ARBA00022977"/>
    </source>
</evidence>
<dbReference type="GO" id="GO:0005737">
    <property type="term" value="C:cytoplasm"/>
    <property type="evidence" value="ECO:0007669"/>
    <property type="project" value="TreeGrafter"/>
</dbReference>
<dbReference type="Proteomes" id="UP000317863">
    <property type="component" value="Unassembled WGS sequence"/>
</dbReference>
<dbReference type="InterPro" id="IPR036206">
    <property type="entry name" value="ThiamineP_synth_sf"/>
</dbReference>
<dbReference type="Pfam" id="PF02581">
    <property type="entry name" value="TMP-TENI"/>
    <property type="match status" value="1"/>
</dbReference>
<dbReference type="AlphaFoldDB" id="A0A544QX65"/>
<sequence>MFLITNRKLCDKNKYESIIYDACKAGVEYIIIREKDLDSESLEKLFMKVCVKLSEEKTIRERNKIIVNSNTDIYRKKECDGIHLPFSLFKSLINENFYFDKNKLLGISLHSIEDIDEMEKIKRESNIKVDYITLSHIFETDCKKNLKPKGLKLLEEGKKHTDVKIIALGGINSDNVSEVMKYADDYAVMSEIMKSDNVYRTVENLKIYK</sequence>
<protein>
    <submittedName>
        <fullName evidence="4">Thiamine phosphate synthase</fullName>
    </submittedName>
</protein>
<dbReference type="EMBL" id="SGJB01000003">
    <property type="protein sequence ID" value="TQQ85307.1"/>
    <property type="molecule type" value="Genomic_DNA"/>
</dbReference>
<dbReference type="Gene3D" id="3.20.20.70">
    <property type="entry name" value="Aldolase class I"/>
    <property type="match status" value="1"/>
</dbReference>
<dbReference type="CDD" id="cd00564">
    <property type="entry name" value="TMP_TenI"/>
    <property type="match status" value="1"/>
</dbReference>
<reference evidence="4 5" key="1">
    <citation type="submission" date="2019-02" db="EMBL/GenBank/DDBJ databases">
        <title>Peptostreptococcaceae bacterium ZHW00191 nov., a new bacterium isolated from the human gut.</title>
        <authorList>
            <person name="Zhou H.-W."/>
            <person name="Chen X.-J."/>
        </authorList>
    </citation>
    <scope>NUCLEOTIDE SEQUENCE [LARGE SCALE GENOMIC DNA]</scope>
    <source>
        <strain evidence="4 5">ZHW00191</strain>
    </source>
</reference>
<dbReference type="InterPro" id="IPR022998">
    <property type="entry name" value="ThiamineP_synth_TenI"/>
</dbReference>
<feature type="domain" description="Thiamine phosphate synthase/TenI" evidence="3">
    <location>
        <begin position="2"/>
        <end position="192"/>
    </location>
</feature>
<evidence type="ECO:0000259" key="3">
    <source>
        <dbReference type="Pfam" id="PF02581"/>
    </source>
</evidence>